<evidence type="ECO:0000313" key="4">
    <source>
        <dbReference type="Proteomes" id="UP000466730"/>
    </source>
</evidence>
<name>A0A844BII1_9RHOB</name>
<feature type="non-terminal residue" evidence="2">
    <location>
        <position position="52"/>
    </location>
</feature>
<dbReference type="Pfam" id="PF22513">
    <property type="entry name" value="FitA-like_RHH"/>
    <property type="match status" value="1"/>
</dbReference>
<proteinExistence type="predicted"/>
<comment type="caution">
    <text evidence="2">The sequence shown here is derived from an EMBL/GenBank/DDBJ whole genome shotgun (WGS) entry which is preliminary data.</text>
</comment>
<evidence type="ECO:0000259" key="1">
    <source>
        <dbReference type="Pfam" id="PF22513"/>
    </source>
</evidence>
<gene>
    <name evidence="2" type="ORF">GH815_10040</name>
    <name evidence="3" type="ORF">GH815_17745</name>
</gene>
<dbReference type="EMBL" id="WJPO01000043">
    <property type="protein sequence ID" value="MRH22817.1"/>
    <property type="molecule type" value="Genomic_DNA"/>
</dbReference>
<evidence type="ECO:0000313" key="2">
    <source>
        <dbReference type="EMBL" id="MRH21335.1"/>
    </source>
</evidence>
<dbReference type="InterPro" id="IPR053853">
    <property type="entry name" value="FitA-like_RHH"/>
</dbReference>
<dbReference type="RefSeq" id="WP_407072173.1">
    <property type="nucleotide sequence ID" value="NZ_WJPO01000014.1"/>
</dbReference>
<feature type="domain" description="Antitoxin FitA-like ribbon-helix-helix" evidence="1">
    <location>
        <begin position="2"/>
        <end position="40"/>
    </location>
</feature>
<dbReference type="SUPFAM" id="SSF47598">
    <property type="entry name" value="Ribbon-helix-helix"/>
    <property type="match status" value="1"/>
</dbReference>
<sequence length="52" mass="5934">MASITIRNLDDDVKRRLRIRAAEHGRSMEEEVREILRHVVGEAKPTHDLAAA</sequence>
<reference evidence="2 4" key="1">
    <citation type="submission" date="2019-11" db="EMBL/GenBank/DDBJ databases">
        <title>Draft Whole-Genome sequence of the marine photosynthetic bacterium Rhodovulum strictum DSM 11289.</title>
        <authorList>
            <person name="Kyndt J.A."/>
            <person name="Meyer T.E."/>
        </authorList>
    </citation>
    <scope>NUCLEOTIDE SEQUENCE [LARGE SCALE GENOMIC DNA]</scope>
    <source>
        <strain evidence="2 4">DSM 11289</strain>
    </source>
</reference>
<dbReference type="EMBL" id="WJPO01000014">
    <property type="protein sequence ID" value="MRH21335.1"/>
    <property type="molecule type" value="Genomic_DNA"/>
</dbReference>
<protein>
    <submittedName>
        <fullName evidence="2">Plasmid stabilization protein</fullName>
    </submittedName>
</protein>
<keyword evidence="4" id="KW-1185">Reference proteome</keyword>
<accession>A0A844BII1</accession>
<dbReference type="Gene3D" id="1.10.1220.10">
    <property type="entry name" value="Met repressor-like"/>
    <property type="match status" value="1"/>
</dbReference>
<dbReference type="InterPro" id="IPR013321">
    <property type="entry name" value="Arc_rbn_hlx_hlx"/>
</dbReference>
<dbReference type="Proteomes" id="UP000466730">
    <property type="component" value="Unassembled WGS sequence"/>
</dbReference>
<dbReference type="GO" id="GO:0006355">
    <property type="term" value="P:regulation of DNA-templated transcription"/>
    <property type="evidence" value="ECO:0007669"/>
    <property type="project" value="InterPro"/>
</dbReference>
<organism evidence="2 4">
    <name type="scientific">Rhodovulum strictum</name>
    <dbReference type="NCBI Taxonomy" id="58314"/>
    <lineage>
        <taxon>Bacteria</taxon>
        <taxon>Pseudomonadati</taxon>
        <taxon>Pseudomonadota</taxon>
        <taxon>Alphaproteobacteria</taxon>
        <taxon>Rhodobacterales</taxon>
        <taxon>Paracoccaceae</taxon>
        <taxon>Rhodovulum</taxon>
    </lineage>
</organism>
<evidence type="ECO:0000313" key="3">
    <source>
        <dbReference type="EMBL" id="MRH22817.1"/>
    </source>
</evidence>
<dbReference type="AlphaFoldDB" id="A0A844BII1"/>
<dbReference type="InterPro" id="IPR010985">
    <property type="entry name" value="Ribbon_hlx_hlx"/>
</dbReference>